<dbReference type="InterPro" id="IPR000182">
    <property type="entry name" value="GNAT_dom"/>
</dbReference>
<dbReference type="InterPro" id="IPR051531">
    <property type="entry name" value="N-acetyltransferase"/>
</dbReference>
<proteinExistence type="inferred from homology"/>
<dbReference type="CDD" id="cd04301">
    <property type="entry name" value="NAT_SF"/>
    <property type="match status" value="1"/>
</dbReference>
<name>A0ABN2S0S9_9MICO</name>
<evidence type="ECO:0000256" key="1">
    <source>
        <dbReference type="ARBA" id="ARBA00022679"/>
    </source>
</evidence>
<dbReference type="RefSeq" id="WP_344059023.1">
    <property type="nucleotide sequence ID" value="NZ_BAAAOH010000001.1"/>
</dbReference>
<evidence type="ECO:0000313" key="5">
    <source>
        <dbReference type="EMBL" id="GAA1978417.1"/>
    </source>
</evidence>
<dbReference type="InterPro" id="IPR016181">
    <property type="entry name" value="Acyl_CoA_acyltransferase"/>
</dbReference>
<feature type="domain" description="N-acetyltransferase" evidence="4">
    <location>
        <begin position="11"/>
        <end position="165"/>
    </location>
</feature>
<gene>
    <name evidence="5" type="ORF">GCM10009777_09470</name>
</gene>
<comment type="similarity">
    <text evidence="3">Belongs to the acetyltransferase family. RimJ subfamily.</text>
</comment>
<dbReference type="Pfam" id="PF13302">
    <property type="entry name" value="Acetyltransf_3"/>
    <property type="match status" value="1"/>
</dbReference>
<dbReference type="SUPFAM" id="SSF55729">
    <property type="entry name" value="Acyl-CoA N-acyltransferases (Nat)"/>
    <property type="match status" value="1"/>
</dbReference>
<keyword evidence="1" id="KW-0808">Transferase</keyword>
<reference evidence="5 6" key="1">
    <citation type="journal article" date="2019" name="Int. J. Syst. Evol. Microbiol.">
        <title>The Global Catalogue of Microorganisms (GCM) 10K type strain sequencing project: providing services to taxonomists for standard genome sequencing and annotation.</title>
        <authorList>
            <consortium name="The Broad Institute Genomics Platform"/>
            <consortium name="The Broad Institute Genome Sequencing Center for Infectious Disease"/>
            <person name="Wu L."/>
            <person name="Ma J."/>
        </authorList>
    </citation>
    <scope>NUCLEOTIDE SEQUENCE [LARGE SCALE GENOMIC DNA]</scope>
    <source>
        <strain evidence="5 6">JCM 14902</strain>
    </source>
</reference>
<evidence type="ECO:0000313" key="6">
    <source>
        <dbReference type="Proteomes" id="UP001500326"/>
    </source>
</evidence>
<evidence type="ECO:0000259" key="4">
    <source>
        <dbReference type="PROSITE" id="PS51186"/>
    </source>
</evidence>
<dbReference type="Proteomes" id="UP001500326">
    <property type="component" value="Unassembled WGS sequence"/>
</dbReference>
<organism evidence="5 6">
    <name type="scientific">Microbacterium pumilum</name>
    <dbReference type="NCBI Taxonomy" id="344165"/>
    <lineage>
        <taxon>Bacteria</taxon>
        <taxon>Bacillati</taxon>
        <taxon>Actinomycetota</taxon>
        <taxon>Actinomycetes</taxon>
        <taxon>Micrococcales</taxon>
        <taxon>Microbacteriaceae</taxon>
        <taxon>Microbacterium</taxon>
    </lineage>
</organism>
<sequence>MRVTLERWGADDIELLERANSPEMTRFLGGPESDDAIAERHHDYLDLWETGEVVMFRVEVDGVAAGYAGWWTEVHEDAPVYEIGCVIEPAWQGRGAASAALAEVVRRAVATGEGRPIVGYANVDNAASNALCERVGFSLVGTGAFASEGEQAGMSVNVWMIDPRRPGGP</sequence>
<evidence type="ECO:0000256" key="2">
    <source>
        <dbReference type="ARBA" id="ARBA00023315"/>
    </source>
</evidence>
<keyword evidence="2" id="KW-0012">Acyltransferase</keyword>
<evidence type="ECO:0000256" key="3">
    <source>
        <dbReference type="ARBA" id="ARBA00038502"/>
    </source>
</evidence>
<dbReference type="PANTHER" id="PTHR43792">
    <property type="entry name" value="GNAT FAMILY, PUTATIVE (AFU_ORTHOLOGUE AFUA_3G00765)-RELATED-RELATED"/>
    <property type="match status" value="1"/>
</dbReference>
<dbReference type="PROSITE" id="PS51186">
    <property type="entry name" value="GNAT"/>
    <property type="match status" value="1"/>
</dbReference>
<dbReference type="EMBL" id="BAAAOH010000001">
    <property type="protein sequence ID" value="GAA1978417.1"/>
    <property type="molecule type" value="Genomic_DNA"/>
</dbReference>
<comment type="caution">
    <text evidence="5">The sequence shown here is derived from an EMBL/GenBank/DDBJ whole genome shotgun (WGS) entry which is preliminary data.</text>
</comment>
<dbReference type="PANTHER" id="PTHR43792:SF8">
    <property type="entry name" value="[RIBOSOMAL PROTEIN US5]-ALANINE N-ACETYLTRANSFERASE"/>
    <property type="match status" value="1"/>
</dbReference>
<keyword evidence="6" id="KW-1185">Reference proteome</keyword>
<protein>
    <recommendedName>
        <fullName evidence="4">N-acetyltransferase domain-containing protein</fullName>
    </recommendedName>
</protein>
<dbReference type="Gene3D" id="3.40.630.30">
    <property type="match status" value="1"/>
</dbReference>
<accession>A0ABN2S0S9</accession>